<dbReference type="EMBL" id="KN832010">
    <property type="protein sequence ID" value="KIN98913.1"/>
    <property type="molecule type" value="Genomic_DNA"/>
</dbReference>
<dbReference type="Proteomes" id="UP000054217">
    <property type="component" value="Unassembled WGS sequence"/>
</dbReference>
<evidence type="ECO:0000313" key="1">
    <source>
        <dbReference type="EMBL" id="KIN98913.1"/>
    </source>
</evidence>
<protein>
    <submittedName>
        <fullName evidence="1">Uncharacterized protein</fullName>
    </submittedName>
</protein>
<dbReference type="HOGENOM" id="CLU_003703_4_0_1"/>
<dbReference type="AlphaFoldDB" id="A0A0C3NUN1"/>
<dbReference type="OrthoDB" id="3192989at2759"/>
<sequence>DRYRELLRVARMWQLLKLLKWQGSHMCAEDASPEELVLFYPACPQPVINIPEDAMDYSHWTLGRSLVMDGNFKAEHMHPKDAGSETWLMDGKEYMVSHHSHTRNIQAALKMWLRWVMCRNVLPDGLITLQYLRLQQSLGG</sequence>
<gene>
    <name evidence="1" type="ORF">M404DRAFT_156525</name>
</gene>
<organism evidence="1 2">
    <name type="scientific">Pisolithus tinctorius Marx 270</name>
    <dbReference type="NCBI Taxonomy" id="870435"/>
    <lineage>
        <taxon>Eukaryota</taxon>
        <taxon>Fungi</taxon>
        <taxon>Dikarya</taxon>
        <taxon>Basidiomycota</taxon>
        <taxon>Agaricomycotina</taxon>
        <taxon>Agaricomycetes</taxon>
        <taxon>Agaricomycetidae</taxon>
        <taxon>Boletales</taxon>
        <taxon>Sclerodermatineae</taxon>
        <taxon>Pisolithaceae</taxon>
        <taxon>Pisolithus</taxon>
    </lineage>
</organism>
<reference evidence="2" key="2">
    <citation type="submission" date="2015-01" db="EMBL/GenBank/DDBJ databases">
        <title>Evolutionary Origins and Diversification of the Mycorrhizal Mutualists.</title>
        <authorList>
            <consortium name="DOE Joint Genome Institute"/>
            <consortium name="Mycorrhizal Genomics Consortium"/>
            <person name="Kohler A."/>
            <person name="Kuo A."/>
            <person name="Nagy L.G."/>
            <person name="Floudas D."/>
            <person name="Copeland A."/>
            <person name="Barry K.W."/>
            <person name="Cichocki N."/>
            <person name="Veneault-Fourrey C."/>
            <person name="LaButti K."/>
            <person name="Lindquist E.A."/>
            <person name="Lipzen A."/>
            <person name="Lundell T."/>
            <person name="Morin E."/>
            <person name="Murat C."/>
            <person name="Riley R."/>
            <person name="Ohm R."/>
            <person name="Sun H."/>
            <person name="Tunlid A."/>
            <person name="Henrissat B."/>
            <person name="Grigoriev I.V."/>
            <person name="Hibbett D.S."/>
            <person name="Martin F."/>
        </authorList>
    </citation>
    <scope>NUCLEOTIDE SEQUENCE [LARGE SCALE GENOMIC DNA]</scope>
    <source>
        <strain evidence="2">Marx 270</strain>
    </source>
</reference>
<proteinExistence type="predicted"/>
<dbReference type="InParanoid" id="A0A0C3NUN1"/>
<keyword evidence="2" id="KW-1185">Reference proteome</keyword>
<reference evidence="1 2" key="1">
    <citation type="submission" date="2014-04" db="EMBL/GenBank/DDBJ databases">
        <authorList>
            <consortium name="DOE Joint Genome Institute"/>
            <person name="Kuo A."/>
            <person name="Kohler A."/>
            <person name="Costa M.D."/>
            <person name="Nagy L.G."/>
            <person name="Floudas D."/>
            <person name="Copeland A."/>
            <person name="Barry K.W."/>
            <person name="Cichocki N."/>
            <person name="Veneault-Fourrey C."/>
            <person name="LaButti K."/>
            <person name="Lindquist E.A."/>
            <person name="Lipzen A."/>
            <person name="Lundell T."/>
            <person name="Morin E."/>
            <person name="Murat C."/>
            <person name="Sun H."/>
            <person name="Tunlid A."/>
            <person name="Henrissat B."/>
            <person name="Grigoriev I.V."/>
            <person name="Hibbett D.S."/>
            <person name="Martin F."/>
            <person name="Nordberg H.P."/>
            <person name="Cantor M.N."/>
            <person name="Hua S.X."/>
        </authorList>
    </citation>
    <scope>NUCLEOTIDE SEQUENCE [LARGE SCALE GENOMIC DNA]</scope>
    <source>
        <strain evidence="1 2">Marx 270</strain>
    </source>
</reference>
<accession>A0A0C3NUN1</accession>
<feature type="non-terminal residue" evidence="1">
    <location>
        <position position="1"/>
    </location>
</feature>
<name>A0A0C3NUN1_PISTI</name>
<evidence type="ECO:0000313" key="2">
    <source>
        <dbReference type="Proteomes" id="UP000054217"/>
    </source>
</evidence>